<dbReference type="InterPro" id="IPR037138">
    <property type="entry name" value="His_deacetylse_dom_sf"/>
</dbReference>
<name>A0A183IK37_9BILA</name>
<reference evidence="3 4" key="2">
    <citation type="submission" date="2018-11" db="EMBL/GenBank/DDBJ databases">
        <authorList>
            <consortium name="Pathogen Informatics"/>
        </authorList>
    </citation>
    <scope>NUCLEOTIDE SEQUENCE [LARGE SCALE GENOMIC DNA]</scope>
</reference>
<comment type="catalytic activity">
    <reaction evidence="1">
        <text>N(6)-acetyl-L-lysyl-[histone] + H2O = L-lysyl-[histone] + acetate</text>
        <dbReference type="Rhea" id="RHEA:58196"/>
        <dbReference type="Rhea" id="RHEA-COMP:9845"/>
        <dbReference type="Rhea" id="RHEA-COMP:11338"/>
        <dbReference type="ChEBI" id="CHEBI:15377"/>
        <dbReference type="ChEBI" id="CHEBI:29969"/>
        <dbReference type="ChEBI" id="CHEBI:30089"/>
        <dbReference type="ChEBI" id="CHEBI:61930"/>
        <dbReference type="EC" id="3.5.1.98"/>
    </reaction>
</comment>
<keyword evidence="4" id="KW-1185">Reference proteome</keyword>
<dbReference type="SUPFAM" id="SSF52768">
    <property type="entry name" value="Arginase/deacetylase"/>
    <property type="match status" value="1"/>
</dbReference>
<sequence>MIEQEDLEKDNEQPYFTGVSYDEKFCMHACPWSELHIEKPARFTRSLEKCAEWKLLDRCMKIQGRQATREELMTVHSKEYIDLISSCSSKNNVELKAISSEFNDAYVSIHTFDVASFAVGSLLEAVNSVMTSQCRNAFALVRPPGHHALFGEANGFSIFNNVAIACEVALRRYGLKRVLVVDFDVHHGQGIQRAFYDSHQVMYVSIHRYEYGLFWPHLKESNWDYFVLYLGFGYNINIPLNKCDLGDAEYLAVFHHLILPLATEFSPELTFICAGYDAAVGCPDGHMKVNPQTYGHLVQMLCCLATGRVIASLEGGYCLDSLAYSVAFSVRALLQDPCLPLPPIHDGVDPLVVEVVLNIASTLRSKWKSMDYFMRTVNHCLSRIKAVTYFASEATYKYIPGAVPTCSCEVNTPSNPELLRAVMGYLSKEVPLATNDKRLIGIAYDVPDFEPVSADSEAFSISLPTSDPGRSSILYVFLKEADCSRRLTKWISEYGCLFGLF</sequence>
<gene>
    <name evidence="3" type="ORF">SBAD_LOCUS3983</name>
</gene>
<dbReference type="GO" id="GO:0040029">
    <property type="term" value="P:epigenetic regulation of gene expression"/>
    <property type="evidence" value="ECO:0007669"/>
    <property type="project" value="TreeGrafter"/>
</dbReference>
<evidence type="ECO:0000313" key="4">
    <source>
        <dbReference type="Proteomes" id="UP000270296"/>
    </source>
</evidence>
<dbReference type="GO" id="GO:0000118">
    <property type="term" value="C:histone deacetylase complex"/>
    <property type="evidence" value="ECO:0007669"/>
    <property type="project" value="TreeGrafter"/>
</dbReference>
<dbReference type="GO" id="GO:0141221">
    <property type="term" value="F:histone deacetylase activity, hydrolytic mechanism"/>
    <property type="evidence" value="ECO:0007669"/>
    <property type="project" value="UniProtKB-EC"/>
</dbReference>
<feature type="domain" description="Histone deacetylase" evidence="2">
    <location>
        <begin position="36"/>
        <end position="332"/>
    </location>
</feature>
<proteinExistence type="predicted"/>
<reference evidence="5" key="1">
    <citation type="submission" date="2016-06" db="UniProtKB">
        <authorList>
            <consortium name="WormBaseParasite"/>
        </authorList>
    </citation>
    <scope>IDENTIFICATION</scope>
</reference>
<dbReference type="WBParaSite" id="SBAD_0000415901-mRNA-1">
    <property type="protein sequence ID" value="SBAD_0000415901-mRNA-1"/>
    <property type="gene ID" value="SBAD_0000415901"/>
</dbReference>
<dbReference type="Pfam" id="PF00850">
    <property type="entry name" value="Hist_deacetyl"/>
    <property type="match status" value="1"/>
</dbReference>
<evidence type="ECO:0000313" key="5">
    <source>
        <dbReference type="WBParaSite" id="SBAD_0000415901-mRNA-1"/>
    </source>
</evidence>
<dbReference type="EMBL" id="UZAM01008056">
    <property type="protein sequence ID" value="VDP02973.1"/>
    <property type="molecule type" value="Genomic_DNA"/>
</dbReference>
<dbReference type="InterPro" id="IPR000286">
    <property type="entry name" value="HDACs"/>
</dbReference>
<dbReference type="PANTHER" id="PTHR10625:SF38">
    <property type="entry name" value="HISTONE DEACETYLASE 6, ISOFORM G"/>
    <property type="match status" value="1"/>
</dbReference>
<protein>
    <submittedName>
        <fullName evidence="5">Hist_deacetyl domain-containing protein</fullName>
    </submittedName>
</protein>
<organism evidence="5">
    <name type="scientific">Soboliphyme baturini</name>
    <dbReference type="NCBI Taxonomy" id="241478"/>
    <lineage>
        <taxon>Eukaryota</taxon>
        <taxon>Metazoa</taxon>
        <taxon>Ecdysozoa</taxon>
        <taxon>Nematoda</taxon>
        <taxon>Enoplea</taxon>
        <taxon>Dorylaimia</taxon>
        <taxon>Dioctophymatida</taxon>
        <taxon>Dioctophymatoidea</taxon>
        <taxon>Soboliphymatidae</taxon>
        <taxon>Soboliphyme</taxon>
    </lineage>
</organism>
<evidence type="ECO:0000256" key="1">
    <source>
        <dbReference type="ARBA" id="ARBA00048287"/>
    </source>
</evidence>
<evidence type="ECO:0000259" key="2">
    <source>
        <dbReference type="Pfam" id="PF00850"/>
    </source>
</evidence>
<dbReference type="AlphaFoldDB" id="A0A183IK37"/>
<accession>A0A183IK37</accession>
<dbReference type="Proteomes" id="UP000270296">
    <property type="component" value="Unassembled WGS sequence"/>
</dbReference>
<dbReference type="Gene3D" id="3.40.800.20">
    <property type="entry name" value="Histone deacetylase domain"/>
    <property type="match status" value="1"/>
</dbReference>
<dbReference type="InterPro" id="IPR023696">
    <property type="entry name" value="Ureohydrolase_dom_sf"/>
</dbReference>
<dbReference type="PANTHER" id="PTHR10625">
    <property type="entry name" value="HISTONE DEACETYLASE HDAC1-RELATED"/>
    <property type="match status" value="1"/>
</dbReference>
<dbReference type="InterPro" id="IPR023801">
    <property type="entry name" value="His_deacetylse_dom"/>
</dbReference>
<dbReference type="PRINTS" id="PR01270">
    <property type="entry name" value="HDASUPER"/>
</dbReference>
<evidence type="ECO:0000313" key="3">
    <source>
        <dbReference type="EMBL" id="VDP02973.1"/>
    </source>
</evidence>
<dbReference type="OrthoDB" id="424012at2759"/>